<gene>
    <name evidence="2" type="ORF">FJTKL_01337</name>
</gene>
<accession>A0ABR4E197</accession>
<name>A0ABR4E197_9PEZI</name>
<evidence type="ECO:0000256" key="1">
    <source>
        <dbReference type="SAM" id="MobiDB-lite"/>
    </source>
</evidence>
<sequence length="88" mass="10128">MEVCLRPPRFPWGWHVASCVALLDQRLFYISNPHLIIVDVRTSSPHRSHPVLHKPFRRSRSRPLHSVSSHSPSLGRHVVCCSDMCRPP</sequence>
<protein>
    <submittedName>
        <fullName evidence="2">Uncharacterized protein</fullName>
    </submittedName>
</protein>
<organism evidence="2 3">
    <name type="scientific">Diaporthe vaccinii</name>
    <dbReference type="NCBI Taxonomy" id="105482"/>
    <lineage>
        <taxon>Eukaryota</taxon>
        <taxon>Fungi</taxon>
        <taxon>Dikarya</taxon>
        <taxon>Ascomycota</taxon>
        <taxon>Pezizomycotina</taxon>
        <taxon>Sordariomycetes</taxon>
        <taxon>Sordariomycetidae</taxon>
        <taxon>Diaporthales</taxon>
        <taxon>Diaporthaceae</taxon>
        <taxon>Diaporthe</taxon>
        <taxon>Diaporthe eres species complex</taxon>
    </lineage>
</organism>
<comment type="caution">
    <text evidence="2">The sequence shown here is derived from an EMBL/GenBank/DDBJ whole genome shotgun (WGS) entry which is preliminary data.</text>
</comment>
<feature type="region of interest" description="Disordered" evidence="1">
    <location>
        <begin position="45"/>
        <end position="74"/>
    </location>
</feature>
<proteinExistence type="predicted"/>
<feature type="compositionally biased region" description="Low complexity" evidence="1">
    <location>
        <begin position="64"/>
        <end position="74"/>
    </location>
</feature>
<reference evidence="2 3" key="1">
    <citation type="submission" date="2024-03" db="EMBL/GenBank/DDBJ databases">
        <title>A high-quality draft genome sequence of Diaporthe vaccinii, a causative agent of upright dieback and viscid rot disease in cranberry plants.</title>
        <authorList>
            <person name="Sarrasin M."/>
            <person name="Lang B.F."/>
            <person name="Burger G."/>
        </authorList>
    </citation>
    <scope>NUCLEOTIDE SEQUENCE [LARGE SCALE GENOMIC DNA]</scope>
    <source>
        <strain evidence="2 3">IS7</strain>
    </source>
</reference>
<dbReference type="EMBL" id="JBAWTH010000121">
    <property type="protein sequence ID" value="KAL2276175.1"/>
    <property type="molecule type" value="Genomic_DNA"/>
</dbReference>
<dbReference type="Proteomes" id="UP001600888">
    <property type="component" value="Unassembled WGS sequence"/>
</dbReference>
<keyword evidence="3" id="KW-1185">Reference proteome</keyword>
<evidence type="ECO:0000313" key="2">
    <source>
        <dbReference type="EMBL" id="KAL2276175.1"/>
    </source>
</evidence>
<evidence type="ECO:0000313" key="3">
    <source>
        <dbReference type="Proteomes" id="UP001600888"/>
    </source>
</evidence>
<feature type="compositionally biased region" description="Basic residues" evidence="1">
    <location>
        <begin position="45"/>
        <end position="63"/>
    </location>
</feature>